<keyword evidence="1" id="KW-1133">Transmembrane helix</keyword>
<dbReference type="Gene3D" id="3.40.50.150">
    <property type="entry name" value="Vaccinia Virus protein VP39"/>
    <property type="match status" value="1"/>
</dbReference>
<evidence type="ECO:0000313" key="3">
    <source>
        <dbReference type="EMBL" id="KYK59647.1"/>
    </source>
</evidence>
<dbReference type="SUPFAM" id="SSF53335">
    <property type="entry name" value="S-adenosyl-L-methionine-dependent methyltransferases"/>
    <property type="match status" value="1"/>
</dbReference>
<feature type="transmembrane region" description="Helical" evidence="1">
    <location>
        <begin position="7"/>
        <end position="26"/>
    </location>
</feature>
<organism evidence="3 4">
    <name type="scientific">Drechmeria coniospora</name>
    <name type="common">Nematophagous fungus</name>
    <name type="synonym">Meria coniospora</name>
    <dbReference type="NCBI Taxonomy" id="98403"/>
    <lineage>
        <taxon>Eukaryota</taxon>
        <taxon>Fungi</taxon>
        <taxon>Dikarya</taxon>
        <taxon>Ascomycota</taxon>
        <taxon>Pezizomycotina</taxon>
        <taxon>Sordariomycetes</taxon>
        <taxon>Hypocreomycetidae</taxon>
        <taxon>Hypocreales</taxon>
        <taxon>Ophiocordycipitaceae</taxon>
        <taxon>Drechmeria</taxon>
    </lineage>
</organism>
<dbReference type="InterPro" id="IPR029063">
    <property type="entry name" value="SAM-dependent_MTases_sf"/>
</dbReference>
<keyword evidence="1" id="KW-0472">Membrane</keyword>
<dbReference type="InParanoid" id="A0A151GRA6"/>
<evidence type="ECO:0000256" key="1">
    <source>
        <dbReference type="SAM" id="Phobius"/>
    </source>
</evidence>
<comment type="caution">
    <text evidence="3">The sequence shown here is derived from an EMBL/GenBank/DDBJ whole genome shotgun (WGS) entry which is preliminary data.</text>
</comment>
<keyword evidence="3" id="KW-0489">Methyltransferase</keyword>
<keyword evidence="1" id="KW-0812">Transmembrane</keyword>
<feature type="domain" description="Methyltransferase FkbM" evidence="2">
    <location>
        <begin position="80"/>
        <end position="238"/>
    </location>
</feature>
<dbReference type="GeneID" id="63713423"/>
<evidence type="ECO:0000259" key="2">
    <source>
        <dbReference type="Pfam" id="PF05050"/>
    </source>
</evidence>
<keyword evidence="3" id="KW-0808">Transferase</keyword>
<dbReference type="AlphaFoldDB" id="A0A151GRA6"/>
<evidence type="ECO:0000313" key="4">
    <source>
        <dbReference type="Proteomes" id="UP000076580"/>
    </source>
</evidence>
<proteinExistence type="predicted"/>
<dbReference type="Proteomes" id="UP000076580">
    <property type="component" value="Chromosome 01"/>
</dbReference>
<protein>
    <submittedName>
        <fullName evidence="3">FkbM family methyltransferase</fullName>
    </submittedName>
</protein>
<dbReference type="EMBL" id="LAYC01000001">
    <property type="protein sequence ID" value="KYK59647.1"/>
    <property type="molecule type" value="Genomic_DNA"/>
</dbReference>
<dbReference type="GO" id="GO:0008168">
    <property type="term" value="F:methyltransferase activity"/>
    <property type="evidence" value="ECO:0007669"/>
    <property type="project" value="UniProtKB-KW"/>
</dbReference>
<reference evidence="3 4" key="1">
    <citation type="journal article" date="2016" name="Sci. Rep.">
        <title>Insights into Adaptations to a Near-Obligate Nematode Endoparasitic Lifestyle from the Finished Genome of Drechmeria coniospora.</title>
        <authorList>
            <person name="Zhang L."/>
            <person name="Zhou Z."/>
            <person name="Guo Q."/>
            <person name="Fokkens L."/>
            <person name="Miskei M."/>
            <person name="Pocsi I."/>
            <person name="Zhang W."/>
            <person name="Chen M."/>
            <person name="Wang L."/>
            <person name="Sun Y."/>
            <person name="Donzelli B.G."/>
            <person name="Gibson D.M."/>
            <person name="Nelson D.R."/>
            <person name="Luo J.G."/>
            <person name="Rep M."/>
            <person name="Liu H."/>
            <person name="Yang S."/>
            <person name="Wang J."/>
            <person name="Krasnoff S.B."/>
            <person name="Xu Y."/>
            <person name="Molnar I."/>
            <person name="Lin M."/>
        </authorList>
    </citation>
    <scope>NUCLEOTIDE SEQUENCE [LARGE SCALE GENOMIC DNA]</scope>
    <source>
        <strain evidence="3 4">ARSEF 6962</strain>
    </source>
</reference>
<dbReference type="GO" id="GO:0032259">
    <property type="term" value="P:methylation"/>
    <property type="evidence" value="ECO:0007669"/>
    <property type="project" value="UniProtKB-KW"/>
</dbReference>
<sequence length="248" mass="28084">MSIHRNIAILGAFILSVVFLGALYRYDDILPRNAMQNRSGEKRRYIFVDLGANNADSLETFLQHDGAKFAYNFPRPDWATHEQAEIFLFEANPYFNTALVQAKEKYTALGIKVTIFPSTVVDIRDGTRTFYLDTVNSAQDFWGSSIYANHPDAVKSKSNGTELSAINLSRWLLMNTLPRDFVIVKMDIEGSEYQILPHMADMSVWTVVDYLLVEWHSFGLTEEEPLARAAAEKLKNEGVQMPPYDSGA</sequence>
<name>A0A151GRA6_DRECN</name>
<dbReference type="OrthoDB" id="10006218at2759"/>
<keyword evidence="4" id="KW-1185">Reference proteome</keyword>
<dbReference type="Pfam" id="PF05050">
    <property type="entry name" value="Methyltransf_21"/>
    <property type="match status" value="1"/>
</dbReference>
<accession>A0A151GRA6</accession>
<gene>
    <name evidence="3" type="ORF">DCS_00780</name>
</gene>
<dbReference type="InterPro" id="IPR006342">
    <property type="entry name" value="FkbM_mtfrase"/>
</dbReference>
<dbReference type="RefSeq" id="XP_040658999.1">
    <property type="nucleotide sequence ID" value="XM_040798116.1"/>
</dbReference>